<keyword evidence="3" id="KW-1185">Reference proteome</keyword>
<feature type="region of interest" description="Disordered" evidence="1">
    <location>
        <begin position="1"/>
        <end position="56"/>
    </location>
</feature>
<dbReference type="EnsemblPlants" id="Kaladp0053s0272.1.v1.1">
    <property type="protein sequence ID" value="Kaladp0053s0272.1.v1.1.CDS.1"/>
    <property type="gene ID" value="Kaladp0053s0272.v1.1"/>
</dbReference>
<dbReference type="Gramene" id="Kaladp0053s0272.1.v1.1">
    <property type="protein sequence ID" value="Kaladp0053s0272.1.v1.1.CDS.1"/>
    <property type="gene ID" value="Kaladp0053s0272.v1.1"/>
</dbReference>
<evidence type="ECO:0000313" key="3">
    <source>
        <dbReference type="Proteomes" id="UP000594263"/>
    </source>
</evidence>
<evidence type="ECO:0000313" key="2">
    <source>
        <dbReference type="EnsemblPlants" id="Kaladp0053s0272.1.v1.1.CDS.1"/>
    </source>
</evidence>
<feature type="compositionally biased region" description="Gly residues" evidence="1">
    <location>
        <begin position="15"/>
        <end position="25"/>
    </location>
</feature>
<accession>A0A7N0U2V9</accession>
<feature type="compositionally biased region" description="Basic and acidic residues" evidence="1">
    <location>
        <begin position="26"/>
        <end position="39"/>
    </location>
</feature>
<sequence>MASEGSVGEPRVAAAGGGGGDAGAEGGDRLNQRWGDKVYTRRSKKPKTMISSAAAGSKDGDGVFRGALSSRLGSTGSESSKEMVAPAVVADGGGQPAAKEGDAVLDLSTYNVNSDLQVPLQRHITTTKCVESTTADCPLLEGDHGIDKLVGKDRLKFLSKSEQVIRDLKGKFENDLQMVRGVMRRVGLENQLFPCKVPIDDTRRRDFAVPLQLRRNVVSLSPPVYAQRMQSLRRLNQLSVDVMGHSICLPEITEKRTPKANQFYRNSEFILANDKFPPSESNKKSKSGVKKSRGSVIEFRLGSKYRPTAMNEAIRCCESDP</sequence>
<evidence type="ECO:0000256" key="1">
    <source>
        <dbReference type="SAM" id="MobiDB-lite"/>
    </source>
</evidence>
<protein>
    <submittedName>
        <fullName evidence="2">Uncharacterized protein</fullName>
    </submittedName>
</protein>
<organism evidence="2 3">
    <name type="scientific">Kalanchoe fedtschenkoi</name>
    <name type="common">Lavender scallops</name>
    <name type="synonym">South American air plant</name>
    <dbReference type="NCBI Taxonomy" id="63787"/>
    <lineage>
        <taxon>Eukaryota</taxon>
        <taxon>Viridiplantae</taxon>
        <taxon>Streptophyta</taxon>
        <taxon>Embryophyta</taxon>
        <taxon>Tracheophyta</taxon>
        <taxon>Spermatophyta</taxon>
        <taxon>Magnoliopsida</taxon>
        <taxon>eudicotyledons</taxon>
        <taxon>Gunneridae</taxon>
        <taxon>Pentapetalae</taxon>
        <taxon>Saxifragales</taxon>
        <taxon>Crassulaceae</taxon>
        <taxon>Kalanchoe</taxon>
    </lineage>
</organism>
<name>A0A7N0U2V9_KALFE</name>
<reference evidence="2" key="1">
    <citation type="submission" date="2021-01" db="UniProtKB">
        <authorList>
            <consortium name="EnsemblPlants"/>
        </authorList>
    </citation>
    <scope>IDENTIFICATION</scope>
</reference>
<dbReference type="Proteomes" id="UP000594263">
    <property type="component" value="Unplaced"/>
</dbReference>
<proteinExistence type="predicted"/>
<dbReference type="AlphaFoldDB" id="A0A7N0U2V9"/>